<proteinExistence type="inferred from homology"/>
<evidence type="ECO:0000259" key="4">
    <source>
        <dbReference type="SMART" id="SM00382"/>
    </source>
</evidence>
<dbReference type="InterPro" id="IPR003593">
    <property type="entry name" value="AAA+_ATPase"/>
</dbReference>
<keyword evidence="3" id="KW-0067">ATP-binding</keyword>
<keyword evidence="2" id="KW-0547">Nucleotide-binding</keyword>
<feature type="domain" description="AAA+ ATPase" evidence="4">
    <location>
        <begin position="125"/>
        <end position="257"/>
    </location>
</feature>
<reference evidence="5 6" key="1">
    <citation type="journal article" date="2012" name="Environ. Microbiol.">
        <title>The genome sequence of Desulfatibacillum alkenivorans AK-01: a blueprint for anaerobic alkane oxidation.</title>
        <authorList>
            <person name="Callaghan A.V."/>
            <person name="Morris B.E."/>
            <person name="Pereira I.A."/>
            <person name="McInerney M.J."/>
            <person name="Austin R.N."/>
            <person name="Groves J.T."/>
            <person name="Kukor J.J."/>
            <person name="Suflita J.M."/>
            <person name="Young L.Y."/>
            <person name="Zylstra G.J."/>
            <person name="Wawrik B."/>
        </authorList>
    </citation>
    <scope>NUCLEOTIDE SEQUENCE [LARGE SCALE GENOMIC DNA]</scope>
    <source>
        <strain evidence="5 6">AK-01</strain>
    </source>
</reference>
<name>B8FF82_DESAL</name>
<dbReference type="EMBL" id="CP001322">
    <property type="protein sequence ID" value="ACL03899.1"/>
    <property type="molecule type" value="Genomic_DNA"/>
</dbReference>
<dbReference type="Gene3D" id="3.40.50.300">
    <property type="entry name" value="P-loop containing nucleotide triphosphate hydrolases"/>
    <property type="match status" value="1"/>
</dbReference>
<dbReference type="GO" id="GO:0005524">
    <property type="term" value="F:ATP binding"/>
    <property type="evidence" value="ECO:0007669"/>
    <property type="project" value="UniProtKB-KW"/>
</dbReference>
<evidence type="ECO:0000256" key="1">
    <source>
        <dbReference type="ARBA" id="ARBA00006914"/>
    </source>
</evidence>
<accession>B8FF82</accession>
<evidence type="ECO:0000313" key="5">
    <source>
        <dbReference type="EMBL" id="ACL03899.1"/>
    </source>
</evidence>
<dbReference type="Proteomes" id="UP000000739">
    <property type="component" value="Chromosome"/>
</dbReference>
<dbReference type="SUPFAM" id="SSF52540">
    <property type="entry name" value="P-loop containing nucleoside triphosphate hydrolases"/>
    <property type="match status" value="1"/>
</dbReference>
<comment type="similarity">
    <text evidence="1">Belongs to the AAA ATPase family.</text>
</comment>
<organism evidence="5 6">
    <name type="scientific">Desulfatibacillum aliphaticivorans</name>
    <dbReference type="NCBI Taxonomy" id="218208"/>
    <lineage>
        <taxon>Bacteria</taxon>
        <taxon>Pseudomonadati</taxon>
        <taxon>Thermodesulfobacteriota</taxon>
        <taxon>Desulfobacteria</taxon>
        <taxon>Desulfobacterales</taxon>
        <taxon>Desulfatibacillaceae</taxon>
        <taxon>Desulfatibacillum</taxon>
    </lineage>
</organism>
<evidence type="ECO:0000256" key="2">
    <source>
        <dbReference type="ARBA" id="ARBA00022741"/>
    </source>
</evidence>
<protein>
    <submittedName>
        <fullName evidence="5">AAA ATPase central domain protein</fullName>
    </submittedName>
</protein>
<dbReference type="RefSeq" id="WP_015946974.1">
    <property type="nucleotide sequence ID" value="NC_011768.1"/>
</dbReference>
<evidence type="ECO:0000256" key="3">
    <source>
        <dbReference type="ARBA" id="ARBA00022840"/>
    </source>
</evidence>
<dbReference type="HOGENOM" id="CLU_000688_25_0_7"/>
<dbReference type="Pfam" id="PF00004">
    <property type="entry name" value="AAA"/>
    <property type="match status" value="1"/>
</dbReference>
<keyword evidence="6" id="KW-1185">Reference proteome</keyword>
<dbReference type="CDD" id="cd19481">
    <property type="entry name" value="RecA-like_protease"/>
    <property type="match status" value="1"/>
</dbReference>
<dbReference type="InterPro" id="IPR027417">
    <property type="entry name" value="P-loop_NTPase"/>
</dbReference>
<dbReference type="InterPro" id="IPR003959">
    <property type="entry name" value="ATPase_AAA_core"/>
</dbReference>
<dbReference type="GO" id="GO:0016887">
    <property type="term" value="F:ATP hydrolysis activity"/>
    <property type="evidence" value="ECO:0007669"/>
    <property type="project" value="InterPro"/>
</dbReference>
<dbReference type="AlphaFoldDB" id="B8FF82"/>
<dbReference type="eggNOG" id="COG0464">
    <property type="taxonomic scope" value="Bacteria"/>
</dbReference>
<gene>
    <name evidence="5" type="ordered locus">Dalk_2206</name>
</gene>
<evidence type="ECO:0000313" key="6">
    <source>
        <dbReference type="Proteomes" id="UP000000739"/>
    </source>
</evidence>
<sequence>MNSSGELLKKLFLSFNKGERNEFILVAKEYIEREKRKNHHVLAKQLEEALNFESNQVSNRNGCTRFKTDIPIPRDNESGFPLLSIKSYDHLWEELILPSETELILRQIVQEFKESDILRGYNLLPKSKILLCGIPGTGKTFTAQVISSVLGLPLVQIQFDAIISSYLGETATNLRKVFDFINSGIWVVLFDEFDIIGKNRDDHYEHGEIKRVVNNFLQMIDSFEGESLIFAATNHHHILDPAIWRRFDEVVLYKNPTSEDCLLLLDLFLKPIPKNGFKLESIAVKMKELAPSEIKMVAHEAMKKSILEGRFKLSKADIEFATKRFLDRKSIKNGKDG</sequence>
<dbReference type="InterPro" id="IPR050221">
    <property type="entry name" value="26S_Proteasome_ATPase"/>
</dbReference>
<dbReference type="SMART" id="SM00382">
    <property type="entry name" value="AAA"/>
    <property type="match status" value="1"/>
</dbReference>
<dbReference type="KEGG" id="dal:Dalk_2206"/>
<dbReference type="PANTHER" id="PTHR23073">
    <property type="entry name" value="26S PROTEASOME REGULATORY SUBUNIT"/>
    <property type="match status" value="1"/>
</dbReference>